<dbReference type="RefSeq" id="WP_273640557.1">
    <property type="nucleotide sequence ID" value="NZ_JAQQXP010000001.1"/>
</dbReference>
<organism evidence="1 2">
    <name type="scientific">Alteromonas gilva</name>
    <dbReference type="NCBI Taxonomy" id="2987522"/>
    <lineage>
        <taxon>Bacteria</taxon>
        <taxon>Pseudomonadati</taxon>
        <taxon>Pseudomonadota</taxon>
        <taxon>Gammaproteobacteria</taxon>
        <taxon>Alteromonadales</taxon>
        <taxon>Alteromonadaceae</taxon>
        <taxon>Alteromonas/Salinimonas group</taxon>
        <taxon>Alteromonas</taxon>
    </lineage>
</organism>
<reference evidence="1 2" key="1">
    <citation type="submission" date="2022-10" db="EMBL/GenBank/DDBJ databases">
        <title>Alteromonas sp. chi3 Genome sequencing.</title>
        <authorList>
            <person name="Park S."/>
        </authorList>
    </citation>
    <scope>NUCLEOTIDE SEQUENCE [LARGE SCALE GENOMIC DNA]</scope>
    <source>
        <strain evidence="2">chi3</strain>
    </source>
</reference>
<dbReference type="Proteomes" id="UP001218788">
    <property type="component" value="Unassembled WGS sequence"/>
</dbReference>
<accession>A0ABT5L4G8</accession>
<dbReference type="Pfam" id="PF11042">
    <property type="entry name" value="DUF2750"/>
    <property type="match status" value="1"/>
</dbReference>
<dbReference type="InterPro" id="IPR021284">
    <property type="entry name" value="DUF2750"/>
</dbReference>
<comment type="caution">
    <text evidence="1">The sequence shown here is derived from an EMBL/GenBank/DDBJ whole genome shotgun (WGS) entry which is preliminary data.</text>
</comment>
<sequence>MTTPSEPSQAARESQLPARERAELLLDRVLEQKIIWGLMGAEGWVMVESGKQTCLPVWPDEASVAFWQRKDLPDSKPEPIALDEFTSVWLQGLKKNNIAVVLFPSGNLREGIVSTADELLLQLTDINE</sequence>
<keyword evidence="2" id="KW-1185">Reference proteome</keyword>
<evidence type="ECO:0000313" key="1">
    <source>
        <dbReference type="EMBL" id="MDC8831324.1"/>
    </source>
</evidence>
<name>A0ABT5L4G8_9ALTE</name>
<evidence type="ECO:0000313" key="2">
    <source>
        <dbReference type="Proteomes" id="UP001218788"/>
    </source>
</evidence>
<dbReference type="EMBL" id="JAQQXP010000001">
    <property type="protein sequence ID" value="MDC8831324.1"/>
    <property type="molecule type" value="Genomic_DNA"/>
</dbReference>
<proteinExistence type="predicted"/>
<protein>
    <submittedName>
        <fullName evidence="1">DUF2750 domain-containing protein</fullName>
    </submittedName>
</protein>
<gene>
    <name evidence="1" type="ORF">OIK42_11190</name>
</gene>